<accession>A0AAX4Q5E1</accession>
<proteinExistence type="predicted"/>
<feature type="transmembrane region" description="Helical" evidence="1">
    <location>
        <begin position="35"/>
        <end position="56"/>
    </location>
</feature>
<dbReference type="EMBL" id="PP579741">
    <property type="protein sequence ID" value="XAG95928.1"/>
    <property type="molecule type" value="Genomic_DNA"/>
</dbReference>
<evidence type="ECO:0000313" key="3">
    <source>
        <dbReference type="Proteomes" id="UP001437386"/>
    </source>
</evidence>
<keyword evidence="1" id="KW-1133">Transmembrane helix</keyword>
<keyword evidence="1" id="KW-0472">Membrane</keyword>
<sequence>MGYYLTLILIPAFVVVLCAKWLLPHKISMKEWGLQFLGLVVSTLLCALFIGIASFANTYDTEILNGYVTSKKSVHVSCEHQYKCGETCSTDSKGNRSCVPIYCDEHAYDVDWDVHTTVGTFTIDRVDRQGLREPKRFTDVNIGEFAATSHYTKNYLLVDKGRFDTDEAIVKKYEGKVPKYPDTFDYYRFNRVVNTTDRSFNYLNVFLNNNLREMGARKQLNIIVVVTEYSDDFYNALYKEWNGGKKNDVILIYGIDSSNNIKWFRSTSFADGQDNRELLARLRLETHDQQLSLNLVQKQLSIIDKNFTRLPNETFSYIDSFQDTSIGLILFCMFFNILTSIGIAYYMYKEDVA</sequence>
<organism evidence="2 3">
    <name type="scientific">Enterobacter phage KKP_3711</name>
    <dbReference type="NCBI Taxonomy" id="3109398"/>
    <lineage>
        <taxon>Viruses</taxon>
        <taxon>Duplodnaviria</taxon>
        <taxon>Heunggongvirae</taxon>
        <taxon>Uroviricota</taxon>
        <taxon>Caudoviricetes</taxon>
        <taxon>Demerecviridae</taxon>
        <taxon>Markadamsvirinae</taxon>
    </lineage>
</organism>
<gene>
    <name evidence="2" type="ORF">U7154_000161</name>
</gene>
<name>A0AAX4Q5E1_9CAUD</name>
<feature type="transmembrane region" description="Helical" evidence="1">
    <location>
        <begin position="326"/>
        <end position="348"/>
    </location>
</feature>
<keyword evidence="1" id="KW-0812">Transmembrane</keyword>
<dbReference type="Proteomes" id="UP001437386">
    <property type="component" value="Segment"/>
</dbReference>
<reference evidence="2 3" key="1">
    <citation type="submission" date="2024-04" db="EMBL/GenBank/DDBJ databases">
        <authorList>
            <person name="Wojcicki M."/>
            <person name="Srednicka P."/>
            <person name="Shymialevich D."/>
            <person name="Sokolowska B."/>
        </authorList>
    </citation>
    <scope>NUCLEOTIDE SEQUENCE [LARGE SCALE GENOMIC DNA]</scope>
</reference>
<evidence type="ECO:0000256" key="1">
    <source>
        <dbReference type="SAM" id="Phobius"/>
    </source>
</evidence>
<keyword evidence="3" id="KW-1185">Reference proteome</keyword>
<feature type="transmembrane region" description="Helical" evidence="1">
    <location>
        <begin position="6"/>
        <end position="23"/>
    </location>
</feature>
<protein>
    <submittedName>
        <fullName evidence="2">Uncharacterized protein</fullName>
    </submittedName>
</protein>
<evidence type="ECO:0000313" key="2">
    <source>
        <dbReference type="EMBL" id="XAG95928.1"/>
    </source>
</evidence>